<dbReference type="InterPro" id="IPR000742">
    <property type="entry name" value="EGF"/>
</dbReference>
<evidence type="ECO:0000259" key="3">
    <source>
        <dbReference type="PROSITE" id="PS00022"/>
    </source>
</evidence>
<gene>
    <name evidence="5" type="ORF">TR160183</name>
</gene>
<dbReference type="InterPro" id="IPR008930">
    <property type="entry name" value="Terpenoid_cyclase/PrenylTrfase"/>
</dbReference>
<dbReference type="InterPro" id="IPR036595">
    <property type="entry name" value="A-macroglobulin_rcpt-bd_sf"/>
</dbReference>
<protein>
    <recommendedName>
        <fullName evidence="3 4">EGF-like domain-containing protein</fullName>
    </recommendedName>
</protein>
<accession>A0A0X3P9P6</accession>
<evidence type="ECO:0000259" key="4">
    <source>
        <dbReference type="PROSITE" id="PS01186"/>
    </source>
</evidence>
<dbReference type="SUPFAM" id="SSF49410">
    <property type="entry name" value="Alpha-macroglobulin receptor domain"/>
    <property type="match status" value="1"/>
</dbReference>
<feature type="domain" description="EGF-like" evidence="3 4">
    <location>
        <begin position="28"/>
        <end position="39"/>
    </location>
</feature>
<dbReference type="Pfam" id="PF07678">
    <property type="entry name" value="TED_complement"/>
    <property type="match status" value="1"/>
</dbReference>
<evidence type="ECO:0000256" key="1">
    <source>
        <dbReference type="ARBA" id="ARBA00022729"/>
    </source>
</evidence>
<evidence type="ECO:0000256" key="2">
    <source>
        <dbReference type="ARBA" id="ARBA00022966"/>
    </source>
</evidence>
<organism evidence="5">
    <name type="scientific">Schistocephalus solidus</name>
    <name type="common">Tapeworm</name>
    <dbReference type="NCBI Taxonomy" id="70667"/>
    <lineage>
        <taxon>Eukaryota</taxon>
        <taxon>Metazoa</taxon>
        <taxon>Spiralia</taxon>
        <taxon>Lophotrochozoa</taxon>
        <taxon>Platyhelminthes</taxon>
        <taxon>Cestoda</taxon>
        <taxon>Eucestoda</taxon>
        <taxon>Diphyllobothriidea</taxon>
        <taxon>Diphyllobothriidae</taxon>
        <taxon>Schistocephalus</taxon>
    </lineage>
</organism>
<name>A0A0X3P9P6_SCHSO</name>
<reference evidence="5" key="1">
    <citation type="submission" date="2016-01" db="EMBL/GenBank/DDBJ databases">
        <title>Reference transcriptome for the parasite Schistocephalus solidus: insights into the molecular evolution of parasitism.</title>
        <authorList>
            <person name="Hebert F.O."/>
            <person name="Grambauer S."/>
            <person name="Barber I."/>
            <person name="Landry C.R."/>
            <person name="Aubin-Horth N."/>
        </authorList>
    </citation>
    <scope>NUCLEOTIDE SEQUENCE</scope>
</reference>
<dbReference type="InterPro" id="IPR050473">
    <property type="entry name" value="A2M/Complement_sys"/>
</dbReference>
<dbReference type="PROSITE" id="PS00022">
    <property type="entry name" value="EGF_1"/>
    <property type="match status" value="1"/>
</dbReference>
<dbReference type="PANTHER" id="PTHR11412">
    <property type="entry name" value="MACROGLOBULIN / COMPLEMENT"/>
    <property type="match status" value="1"/>
</dbReference>
<dbReference type="InterPro" id="IPR011626">
    <property type="entry name" value="Alpha-macroglobulin_TED"/>
</dbReference>
<dbReference type="Gene3D" id="1.50.10.20">
    <property type="match status" value="1"/>
</dbReference>
<keyword evidence="2" id="KW-0882">Thioester bond</keyword>
<dbReference type="Gene3D" id="2.60.40.690">
    <property type="entry name" value="Alpha-macroglobulin, receptor-binding domain"/>
    <property type="match status" value="1"/>
</dbReference>
<evidence type="ECO:0000313" key="5">
    <source>
        <dbReference type="EMBL" id="JAP48438.1"/>
    </source>
</evidence>
<sequence>MVGMAKKCEICELREGCLHGVCKHGNDCVCKDGFTGYLCDQPRVLYDTIGEMMPLSAFDLTSAGENLSQAPSAPPSSPNAVTGVRRTIFKYEAVFEMNSSFGPTLRAVVYVNHQGSNDEVPGDYEIIADYVKIGGFKLCPTPTLIKGSQESLSPSLLNRHTVLPGDMFQLTLSLPVTGYNNDSQSQGIDNSCILRMIGVPFEHFKHRPLGSFIDLRTYVDQLEDFFYQGDGPVFSTKTAFEAAGIDLIQVGPFRSHSPRAVMWSVFTPLLDSDQFAPALHDSEQLSQRTRPLSPASFAAFSSWMFDYVKVPSDTPPSQAFHVNLTAPTVIGNWELSATCFAPDLGLWMPQKLHRESIRVTLPFHFEFNPVTRMRLSEILHPSLSVSMAQLPPFESRVCYEVTVSLTAEDADWQVFGSRNLLRCLCTGDSGVTFQPIALAPRRLGHLTVTVRVLALTGSLICSEEAEIGADNGTSVIDTIRRRILVVPSGQKVSATVGGLLCVPHFARLNRTLPQIPQPFVQRGSLRSYLSVCGNTLGRLPYNLNRLIPLPDGSSEQSVVTVSAGAYFLKYLSLTANLAEKEVKSLLNSAIQHLHTGYSSLLEFSHQDGSFSSLGEQSMPRGSTWFTALVLGVLSEAERIINDLKSRGLIMVSMDPLPALLKAFDFLLTVQRADGCFVEHDIASRSKLHASFAPDENERTSDLTLTSHVLTAFTDMVDFQRMANSSAYESSVSSAVICLLTTFDSLDASRLPTSVLALLGFALSRSPTGLTGVGQDRVQGLFAELRRRAFQQNSSEDRLRWWPDDTSANSAEFRDPAHAVEATAYALLTLSANQTSAENLAVLRWLSHQQNEHGGFHTTQGTIVAVRALVHAAIGLPRFQEPPAQTLVSATLCPSDSAPLCNSTEVIPVNGLNAYCTRKYLNDRLDASDLLHSVVWELTSPQPKDYYCASVRLTTFYHTLEPTNESLFSLEVENNQGRDTKQECTHTRVKIVIRLSQMAMKQASPLTMGVILLSVQLPTGWETNLTASTSLISQQPPSAPLQVDLDAANRTVLAYFQAFTETESEDSGGRSKLLRCLTLDLQQTMFVEPLAPSTILVQEYFAPHRRTRRTFTPNSCKEYWAQPHLLRLAKDETHLDLTAEGCPRCAVMPRESLIRAIEESLCLYKGTLLLFSPDSPVGPQAESIVGTAYEVAFGETIAVWNTTLKLNNQCRCETLGMAAFVMLSTSSPHRPVVGATEMSLAGFDIVKVSDVEQALKANVGRFLPEAVRKKCARMRGLQTLLRKCAADLIIV</sequence>
<dbReference type="GO" id="GO:0005615">
    <property type="term" value="C:extracellular space"/>
    <property type="evidence" value="ECO:0007669"/>
    <property type="project" value="InterPro"/>
</dbReference>
<dbReference type="PROSITE" id="PS01186">
    <property type="entry name" value="EGF_2"/>
    <property type="match status" value="1"/>
</dbReference>
<keyword evidence="1" id="KW-0732">Signal</keyword>
<dbReference type="EMBL" id="GEEE01014787">
    <property type="protein sequence ID" value="JAP48438.1"/>
    <property type="molecule type" value="Transcribed_RNA"/>
</dbReference>
<dbReference type="Gene3D" id="2.10.25.10">
    <property type="entry name" value="Laminin"/>
    <property type="match status" value="1"/>
</dbReference>
<dbReference type="PANTHER" id="PTHR11412:SF136">
    <property type="entry name" value="CD109 ANTIGEN"/>
    <property type="match status" value="1"/>
</dbReference>
<dbReference type="SUPFAM" id="SSF48239">
    <property type="entry name" value="Terpenoid cyclases/Protein prenyltransferases"/>
    <property type="match status" value="1"/>
</dbReference>
<proteinExistence type="predicted"/>